<comment type="caution">
    <text evidence="1">The sequence shown here is derived from an EMBL/GenBank/DDBJ whole genome shotgun (WGS) entry which is preliminary data.</text>
</comment>
<name>A0A024FWB5_9STRA</name>
<dbReference type="EMBL" id="CAIX01001043">
    <property type="protein sequence ID" value="CCI11443.1"/>
    <property type="molecule type" value="Genomic_DNA"/>
</dbReference>
<proteinExistence type="predicted"/>
<evidence type="ECO:0000313" key="1">
    <source>
        <dbReference type="EMBL" id="CCI11443.1"/>
    </source>
</evidence>
<sequence length="162" mass="18299">MRKLSASSLDKISAQFVVLPIMLNPAQSILRSRYCILPCAIKHYNSLVTNRIANMQVLYYTNSKLSILACSRADRHLLLASNSAQFGLTATLYFPENTNGTSEQVGSGREPHQEVSGLRCKIFRSEQPHNDEQRKFASNIWSSIEKLRIFFQSNTQTELSIS</sequence>
<reference evidence="1 2" key="1">
    <citation type="submission" date="2012-05" db="EMBL/GenBank/DDBJ databases">
        <title>Recombination and specialization in a pathogen metapopulation.</title>
        <authorList>
            <person name="Gardiner A."/>
            <person name="Kemen E."/>
            <person name="Schultz-Larsen T."/>
            <person name="MacLean D."/>
            <person name="Van Oosterhout C."/>
            <person name="Jones J.D.G."/>
        </authorList>
    </citation>
    <scope>NUCLEOTIDE SEQUENCE [LARGE SCALE GENOMIC DNA]</scope>
    <source>
        <strain evidence="1 2">Ac Nc2</strain>
    </source>
</reference>
<dbReference type="Proteomes" id="UP000053237">
    <property type="component" value="Unassembled WGS sequence"/>
</dbReference>
<dbReference type="AlphaFoldDB" id="A0A024FWB5"/>
<organism evidence="1 2">
    <name type="scientific">Albugo candida</name>
    <dbReference type="NCBI Taxonomy" id="65357"/>
    <lineage>
        <taxon>Eukaryota</taxon>
        <taxon>Sar</taxon>
        <taxon>Stramenopiles</taxon>
        <taxon>Oomycota</taxon>
        <taxon>Peronosporomycetes</taxon>
        <taxon>Albuginales</taxon>
        <taxon>Albuginaceae</taxon>
        <taxon>Albugo</taxon>
    </lineage>
</organism>
<gene>
    <name evidence="1" type="ORF">BN9_129150</name>
</gene>
<accession>A0A024FWB5</accession>
<keyword evidence="2" id="KW-1185">Reference proteome</keyword>
<evidence type="ECO:0000313" key="2">
    <source>
        <dbReference type="Proteomes" id="UP000053237"/>
    </source>
</evidence>
<protein>
    <submittedName>
        <fullName evidence="1">Uncharacterized protein</fullName>
    </submittedName>
</protein>
<dbReference type="InParanoid" id="A0A024FWB5"/>